<feature type="domain" description="OBG-type G" evidence="9">
    <location>
        <begin position="202"/>
        <end position="371"/>
    </location>
</feature>
<evidence type="ECO:0000313" key="11">
    <source>
        <dbReference type="EMBL" id="EDY22197.1"/>
    </source>
</evidence>
<dbReference type="GO" id="GO:0000287">
    <property type="term" value="F:magnesium ion binding"/>
    <property type="evidence" value="ECO:0007669"/>
    <property type="project" value="InterPro"/>
</dbReference>
<dbReference type="Gene3D" id="3.40.50.300">
    <property type="entry name" value="P-loop containing nucleotide triphosphate hydrolases"/>
    <property type="match status" value="1"/>
</dbReference>
<keyword evidence="7 8" id="KW-0342">GTP-binding</keyword>
<feature type="binding site" evidence="8">
    <location>
        <begin position="208"/>
        <end position="215"/>
    </location>
    <ligand>
        <name>GTP</name>
        <dbReference type="ChEBI" id="CHEBI:37565"/>
    </ligand>
</feature>
<keyword evidence="6 8" id="KW-0460">Magnesium</keyword>
<dbReference type="Proteomes" id="UP000005824">
    <property type="component" value="Unassembled WGS sequence"/>
</dbReference>
<evidence type="ECO:0000256" key="1">
    <source>
        <dbReference type="ARBA" id="ARBA00007699"/>
    </source>
</evidence>
<dbReference type="EMBL" id="ABVL01000001">
    <property type="protein sequence ID" value="EDY22197.1"/>
    <property type="molecule type" value="Genomic_DNA"/>
</dbReference>
<dbReference type="GO" id="GO:0003924">
    <property type="term" value="F:GTPase activity"/>
    <property type="evidence" value="ECO:0007669"/>
    <property type="project" value="UniProtKB-UniRule"/>
</dbReference>
<dbReference type="InterPro" id="IPR045086">
    <property type="entry name" value="OBG_GTPase"/>
</dbReference>
<dbReference type="InterPro" id="IPR027417">
    <property type="entry name" value="P-loop_NTPase"/>
</dbReference>
<comment type="function">
    <text evidence="8">An essential GTPase which binds GTP, GDP and possibly (p)ppGpp with moderate affinity, with high nucleotide exchange rates and a fairly low GTP hydrolysis rate. Plays a role in control of the cell cycle, stress response, ribosome biogenesis and in those bacteria that undergo differentiation, in morphogenesis control.</text>
</comment>
<feature type="binding site" evidence="8">
    <location>
        <begin position="255"/>
        <end position="258"/>
    </location>
    <ligand>
        <name>GTP</name>
        <dbReference type="ChEBI" id="CHEBI:37565"/>
    </ligand>
</feature>
<name>B4CUF9_9BACT</name>
<dbReference type="SUPFAM" id="SSF82051">
    <property type="entry name" value="Obg GTP-binding protein N-terminal domain"/>
    <property type="match status" value="1"/>
</dbReference>
<keyword evidence="12" id="KW-1185">Reference proteome</keyword>
<keyword evidence="2 8" id="KW-0963">Cytoplasm</keyword>
<dbReference type="PROSITE" id="PS51710">
    <property type="entry name" value="G_OBG"/>
    <property type="match status" value="1"/>
</dbReference>
<evidence type="ECO:0000256" key="7">
    <source>
        <dbReference type="ARBA" id="ARBA00023134"/>
    </source>
</evidence>
<dbReference type="GO" id="GO:0042254">
    <property type="term" value="P:ribosome biogenesis"/>
    <property type="evidence" value="ECO:0007669"/>
    <property type="project" value="UniProtKB-UniRule"/>
</dbReference>
<feature type="binding site" evidence="8">
    <location>
        <begin position="233"/>
        <end position="237"/>
    </location>
    <ligand>
        <name>GTP</name>
        <dbReference type="ChEBI" id="CHEBI:37565"/>
    </ligand>
</feature>
<dbReference type="PROSITE" id="PS51883">
    <property type="entry name" value="OBG"/>
    <property type="match status" value="1"/>
</dbReference>
<feature type="binding site" evidence="8">
    <location>
        <begin position="325"/>
        <end position="328"/>
    </location>
    <ligand>
        <name>GTP</name>
        <dbReference type="ChEBI" id="CHEBI:37565"/>
    </ligand>
</feature>
<keyword evidence="5 8" id="KW-0378">Hydrolase</keyword>
<evidence type="ECO:0000259" key="10">
    <source>
        <dbReference type="PROSITE" id="PS51883"/>
    </source>
</evidence>
<dbReference type="CDD" id="cd01898">
    <property type="entry name" value="Obg"/>
    <property type="match status" value="1"/>
</dbReference>
<dbReference type="InterPro" id="IPR036726">
    <property type="entry name" value="GTP1_OBG_dom_sf"/>
</dbReference>
<dbReference type="NCBIfam" id="NF008956">
    <property type="entry name" value="PRK12299.1"/>
    <property type="match status" value="1"/>
</dbReference>
<evidence type="ECO:0000259" key="9">
    <source>
        <dbReference type="PROSITE" id="PS51710"/>
    </source>
</evidence>
<protein>
    <recommendedName>
        <fullName evidence="8">GTPase Obg</fullName>
        <ecNumber evidence="8">3.6.5.-</ecNumber>
    </recommendedName>
    <alternativeName>
        <fullName evidence="8">GTP-binding protein Obg</fullName>
    </alternativeName>
</protein>
<keyword evidence="3 8" id="KW-0479">Metal-binding</keyword>
<evidence type="ECO:0000313" key="12">
    <source>
        <dbReference type="Proteomes" id="UP000005824"/>
    </source>
</evidence>
<dbReference type="FunCoup" id="B4CUF9">
    <property type="interactions" value="524"/>
</dbReference>
<evidence type="ECO:0000256" key="5">
    <source>
        <dbReference type="ARBA" id="ARBA00022801"/>
    </source>
</evidence>
<feature type="domain" description="Obg" evidence="10">
    <location>
        <begin position="1"/>
        <end position="201"/>
    </location>
</feature>
<dbReference type="Pfam" id="PF01926">
    <property type="entry name" value="MMR_HSR1"/>
    <property type="match status" value="1"/>
</dbReference>
<dbReference type="RefSeq" id="WP_006977649.1">
    <property type="nucleotide sequence ID" value="NZ_ABVL01000001.1"/>
</dbReference>
<dbReference type="InterPro" id="IPR031167">
    <property type="entry name" value="G_OBG"/>
</dbReference>
<evidence type="ECO:0000256" key="2">
    <source>
        <dbReference type="ARBA" id="ARBA00022490"/>
    </source>
</evidence>
<dbReference type="PIRSF" id="PIRSF002401">
    <property type="entry name" value="GTP_bd_Obg/CgtA"/>
    <property type="match status" value="1"/>
</dbReference>
<comment type="similarity">
    <text evidence="1 8">Belongs to the TRAFAC class OBG-HflX-like GTPase superfamily. OBG GTPase family.</text>
</comment>
<organism evidence="11 12">
    <name type="scientific">Chthoniobacter flavus Ellin428</name>
    <dbReference type="NCBI Taxonomy" id="497964"/>
    <lineage>
        <taxon>Bacteria</taxon>
        <taxon>Pseudomonadati</taxon>
        <taxon>Verrucomicrobiota</taxon>
        <taxon>Spartobacteria</taxon>
        <taxon>Chthoniobacterales</taxon>
        <taxon>Chthoniobacteraceae</taxon>
        <taxon>Chthoniobacter</taxon>
    </lineage>
</organism>
<dbReference type="GO" id="GO:0005737">
    <property type="term" value="C:cytoplasm"/>
    <property type="evidence" value="ECO:0007669"/>
    <property type="project" value="UniProtKB-SubCell"/>
</dbReference>
<accession>B4CUF9</accession>
<reference evidence="11 12" key="1">
    <citation type="journal article" date="2011" name="J. Bacteriol.">
        <title>Genome sequence of Chthoniobacter flavus Ellin428, an aerobic heterotrophic soil bacterium.</title>
        <authorList>
            <person name="Kant R."/>
            <person name="van Passel M.W."/>
            <person name="Palva A."/>
            <person name="Lucas S."/>
            <person name="Lapidus A."/>
            <person name="Glavina Del Rio T."/>
            <person name="Dalin E."/>
            <person name="Tice H."/>
            <person name="Bruce D."/>
            <person name="Goodwin L."/>
            <person name="Pitluck S."/>
            <person name="Larimer F.W."/>
            <person name="Land M.L."/>
            <person name="Hauser L."/>
            <person name="Sangwan P."/>
            <person name="de Vos W.M."/>
            <person name="Janssen P.H."/>
            <person name="Smidt H."/>
        </authorList>
    </citation>
    <scope>NUCLEOTIDE SEQUENCE [LARGE SCALE GENOMIC DNA]</scope>
    <source>
        <strain evidence="11 12">Ellin428</strain>
    </source>
</reference>
<dbReference type="InterPro" id="IPR005225">
    <property type="entry name" value="Small_GTP-bd"/>
</dbReference>
<feature type="binding site" evidence="8">
    <location>
        <position position="215"/>
    </location>
    <ligand>
        <name>Mg(2+)</name>
        <dbReference type="ChEBI" id="CHEBI:18420"/>
    </ligand>
</feature>
<evidence type="ECO:0000256" key="4">
    <source>
        <dbReference type="ARBA" id="ARBA00022741"/>
    </source>
</evidence>
<gene>
    <name evidence="8" type="primary">obg</name>
    <name evidence="11" type="ORF">CfE428DRAFT_0322</name>
</gene>
<dbReference type="HAMAP" id="MF_01454">
    <property type="entry name" value="GTPase_Obg"/>
    <property type="match status" value="1"/>
</dbReference>
<dbReference type="NCBIfam" id="TIGR00231">
    <property type="entry name" value="small_GTP"/>
    <property type="match status" value="1"/>
</dbReference>
<feature type="binding site" evidence="8">
    <location>
        <position position="235"/>
    </location>
    <ligand>
        <name>Mg(2+)</name>
        <dbReference type="ChEBI" id="CHEBI:18420"/>
    </ligand>
</feature>
<feature type="binding site" evidence="8">
    <location>
        <begin position="352"/>
        <end position="354"/>
    </location>
    <ligand>
        <name>GTP</name>
        <dbReference type="ChEBI" id="CHEBI:37565"/>
    </ligand>
</feature>
<sequence length="387" mass="42419">MFVDHIRIFAQAGDGGDGAATFRRESFVPMGGPDGGDGGRGGSVVLRADTHTDNLTPFFYEPIVKAKHGERGQSRQCFGKSAPDKIVPVPIGTMVYRLPSEEPEGPDPMVTHGDGAMFVDFTKTPEGEDRPKRDRKAPIDPNELELIADLTKPGQEFVLCKGGKGGIGNVHFKSSRNQAPTRYTEGTPGEQGYFYFELRKIADAGLVGYPNAGKSTLLGRISAAHPKVAPYPFTTLTPHIGVVELPGYRRLTVADIPGLIEGAHENVGLGHDFLRHIVRCKLLVFVLDMAGSEGREPLEDLQKLRKELDLYDPKLSERPWIVVANKMDLPDAAEKLKFFKTRYRKLTVIPVGADEKKGVKKLMETLSELIAEVPEQPAPAEEPKAEE</sequence>
<dbReference type="PANTHER" id="PTHR11702:SF31">
    <property type="entry name" value="MITOCHONDRIAL RIBOSOME-ASSOCIATED GTPASE 2"/>
    <property type="match status" value="1"/>
</dbReference>
<dbReference type="SUPFAM" id="SSF52540">
    <property type="entry name" value="P-loop containing nucleoside triphosphate hydrolases"/>
    <property type="match status" value="1"/>
</dbReference>
<dbReference type="InParanoid" id="B4CUF9"/>
<dbReference type="eggNOG" id="COG0536">
    <property type="taxonomic scope" value="Bacteria"/>
</dbReference>
<dbReference type="AlphaFoldDB" id="B4CUF9"/>
<comment type="caution">
    <text evidence="11">The sequence shown here is derived from an EMBL/GenBank/DDBJ whole genome shotgun (WGS) entry which is preliminary data.</text>
</comment>
<dbReference type="Gene3D" id="2.70.210.12">
    <property type="entry name" value="GTP1/OBG domain"/>
    <property type="match status" value="1"/>
</dbReference>
<dbReference type="PANTHER" id="PTHR11702">
    <property type="entry name" value="DEVELOPMENTALLY REGULATED GTP-BINDING PROTEIN-RELATED"/>
    <property type="match status" value="1"/>
</dbReference>
<comment type="subcellular location">
    <subcellularLocation>
        <location evidence="8">Cytoplasm</location>
    </subcellularLocation>
</comment>
<dbReference type="PRINTS" id="PR00326">
    <property type="entry name" value="GTP1OBG"/>
</dbReference>
<evidence type="ECO:0000256" key="6">
    <source>
        <dbReference type="ARBA" id="ARBA00022842"/>
    </source>
</evidence>
<comment type="subunit">
    <text evidence="8">Monomer.</text>
</comment>
<dbReference type="GO" id="GO:0043022">
    <property type="term" value="F:ribosome binding"/>
    <property type="evidence" value="ECO:0007669"/>
    <property type="project" value="UniProtKB-ARBA"/>
</dbReference>
<dbReference type="STRING" id="497964.CfE428DRAFT_0322"/>
<dbReference type="EC" id="3.6.5.-" evidence="8"/>
<comment type="cofactor">
    <cofactor evidence="8">
        <name>Mg(2+)</name>
        <dbReference type="ChEBI" id="CHEBI:18420"/>
    </cofactor>
</comment>
<evidence type="ECO:0000256" key="3">
    <source>
        <dbReference type="ARBA" id="ARBA00022723"/>
    </source>
</evidence>
<dbReference type="InterPro" id="IPR006169">
    <property type="entry name" value="GTP1_OBG_dom"/>
</dbReference>
<evidence type="ECO:0000256" key="8">
    <source>
        <dbReference type="HAMAP-Rule" id="MF_01454"/>
    </source>
</evidence>
<dbReference type="Pfam" id="PF01018">
    <property type="entry name" value="GTP1_OBG"/>
    <property type="match status" value="2"/>
</dbReference>
<dbReference type="FunFam" id="2.70.210.12:FF:000001">
    <property type="entry name" value="GTPase Obg"/>
    <property type="match status" value="1"/>
</dbReference>
<keyword evidence="4 8" id="KW-0547">Nucleotide-binding</keyword>
<proteinExistence type="inferred from homology"/>
<dbReference type="InterPro" id="IPR006073">
    <property type="entry name" value="GTP-bd"/>
</dbReference>
<dbReference type="InterPro" id="IPR014100">
    <property type="entry name" value="GTP-bd_Obg/CgtA"/>
</dbReference>
<dbReference type="GO" id="GO:0005525">
    <property type="term" value="F:GTP binding"/>
    <property type="evidence" value="ECO:0007669"/>
    <property type="project" value="UniProtKB-UniRule"/>
</dbReference>